<dbReference type="InterPro" id="IPR049278">
    <property type="entry name" value="MS_channel_C"/>
</dbReference>
<feature type="transmembrane region" description="Helical" evidence="7">
    <location>
        <begin position="20"/>
        <end position="38"/>
    </location>
</feature>
<dbReference type="Gene3D" id="2.30.30.60">
    <property type="match status" value="1"/>
</dbReference>
<dbReference type="Gene3D" id="3.30.70.100">
    <property type="match status" value="1"/>
</dbReference>
<evidence type="ECO:0000259" key="8">
    <source>
        <dbReference type="Pfam" id="PF00924"/>
    </source>
</evidence>
<keyword evidence="4 7" id="KW-0812">Transmembrane</keyword>
<dbReference type="PANTHER" id="PTHR30221:SF1">
    <property type="entry name" value="SMALL-CONDUCTANCE MECHANOSENSITIVE CHANNEL"/>
    <property type="match status" value="1"/>
</dbReference>
<accession>A0ABR6PNN0</accession>
<dbReference type="SUPFAM" id="SSF50182">
    <property type="entry name" value="Sm-like ribonucleoproteins"/>
    <property type="match status" value="1"/>
</dbReference>
<evidence type="ECO:0000259" key="9">
    <source>
        <dbReference type="Pfam" id="PF21082"/>
    </source>
</evidence>
<comment type="subcellular location">
    <subcellularLocation>
        <location evidence="1">Cell membrane</location>
        <topology evidence="1">Multi-pass membrane protein</topology>
    </subcellularLocation>
</comment>
<evidence type="ECO:0000313" key="10">
    <source>
        <dbReference type="EMBL" id="MBB6111380.1"/>
    </source>
</evidence>
<keyword evidence="3" id="KW-1003">Cell membrane</keyword>
<dbReference type="InterPro" id="IPR010920">
    <property type="entry name" value="LSM_dom_sf"/>
</dbReference>
<evidence type="ECO:0000256" key="3">
    <source>
        <dbReference type="ARBA" id="ARBA00022475"/>
    </source>
</evidence>
<evidence type="ECO:0000256" key="2">
    <source>
        <dbReference type="ARBA" id="ARBA00008017"/>
    </source>
</evidence>
<dbReference type="Gene3D" id="1.10.287.1260">
    <property type="match status" value="1"/>
</dbReference>
<dbReference type="EMBL" id="JACHCB010000011">
    <property type="protein sequence ID" value="MBB6111380.1"/>
    <property type="molecule type" value="Genomic_DNA"/>
</dbReference>
<dbReference type="InterPro" id="IPR045275">
    <property type="entry name" value="MscS_archaea/bacteria_type"/>
</dbReference>
<dbReference type="SUPFAM" id="SSF82689">
    <property type="entry name" value="Mechanosensitive channel protein MscS (YggB), C-terminal domain"/>
    <property type="match status" value="1"/>
</dbReference>
<sequence length="262" mass="29140">MKVEEFYHQFHVWLISRGPIYVGGIIIFFIGLWVIKFIRTRMRNRMIRRGIHSSLQPFFLSLTITALYVLLVIGVMNIIGWEMTIFTTIIGAFSVAAGLALSGTFQNFAGGVLILLLKPFDLNDSILAQGQDGKVTSIQMFYTVLLTADNKTVIIPNGKLFNEVIINVTREGTRRLDFEVKVGYANDVEKVRGIIENAISTSPGLLKTPASKVGINSLEIDSIRYMVNVWVQPANFLTAKWALQEKIIKDLGAAGVTFPKAG</sequence>
<protein>
    <submittedName>
        <fullName evidence="10">Small conductance mechanosensitive channel</fullName>
    </submittedName>
</protein>
<keyword evidence="11" id="KW-1185">Reference proteome</keyword>
<feature type="transmembrane region" description="Helical" evidence="7">
    <location>
        <begin position="58"/>
        <end position="79"/>
    </location>
</feature>
<comment type="similarity">
    <text evidence="2">Belongs to the MscS (TC 1.A.23) family.</text>
</comment>
<evidence type="ECO:0000256" key="4">
    <source>
        <dbReference type="ARBA" id="ARBA00022692"/>
    </source>
</evidence>
<dbReference type="InterPro" id="IPR011014">
    <property type="entry name" value="MscS_channel_TM-2"/>
</dbReference>
<evidence type="ECO:0000256" key="6">
    <source>
        <dbReference type="ARBA" id="ARBA00023136"/>
    </source>
</evidence>
<dbReference type="RefSeq" id="WP_076375717.1">
    <property type="nucleotide sequence ID" value="NZ_FTMG01000011.1"/>
</dbReference>
<dbReference type="SUPFAM" id="SSF82861">
    <property type="entry name" value="Mechanosensitive channel protein MscS (YggB), transmembrane region"/>
    <property type="match status" value="1"/>
</dbReference>
<gene>
    <name evidence="10" type="ORF">HDF23_004148</name>
</gene>
<dbReference type="Pfam" id="PF00924">
    <property type="entry name" value="MS_channel_2nd"/>
    <property type="match status" value="1"/>
</dbReference>
<feature type="domain" description="Mechanosensitive ion channel MscS C-terminal" evidence="9">
    <location>
        <begin position="177"/>
        <end position="256"/>
    </location>
</feature>
<evidence type="ECO:0000256" key="7">
    <source>
        <dbReference type="SAM" id="Phobius"/>
    </source>
</evidence>
<keyword evidence="5 7" id="KW-1133">Transmembrane helix</keyword>
<dbReference type="InterPro" id="IPR011066">
    <property type="entry name" value="MscS_channel_C_sf"/>
</dbReference>
<dbReference type="Proteomes" id="UP000541583">
    <property type="component" value="Unassembled WGS sequence"/>
</dbReference>
<dbReference type="InterPro" id="IPR006685">
    <property type="entry name" value="MscS_channel_2nd"/>
</dbReference>
<name>A0ABR6PNN0_9SPHI</name>
<dbReference type="Pfam" id="PF21082">
    <property type="entry name" value="MS_channel_3rd"/>
    <property type="match status" value="1"/>
</dbReference>
<feature type="transmembrane region" description="Helical" evidence="7">
    <location>
        <begin position="85"/>
        <end position="117"/>
    </location>
</feature>
<dbReference type="InterPro" id="IPR023408">
    <property type="entry name" value="MscS_beta-dom_sf"/>
</dbReference>
<organism evidence="10 11">
    <name type="scientific">Mucilaginibacter lappiensis</name>
    <dbReference type="NCBI Taxonomy" id="354630"/>
    <lineage>
        <taxon>Bacteria</taxon>
        <taxon>Pseudomonadati</taxon>
        <taxon>Bacteroidota</taxon>
        <taxon>Sphingobacteriia</taxon>
        <taxon>Sphingobacteriales</taxon>
        <taxon>Sphingobacteriaceae</taxon>
        <taxon>Mucilaginibacter</taxon>
    </lineage>
</organism>
<dbReference type="PANTHER" id="PTHR30221">
    <property type="entry name" value="SMALL-CONDUCTANCE MECHANOSENSITIVE CHANNEL"/>
    <property type="match status" value="1"/>
</dbReference>
<feature type="domain" description="Mechanosensitive ion channel MscS" evidence="8">
    <location>
        <begin position="104"/>
        <end position="170"/>
    </location>
</feature>
<keyword evidence="6 7" id="KW-0472">Membrane</keyword>
<evidence type="ECO:0000313" key="11">
    <source>
        <dbReference type="Proteomes" id="UP000541583"/>
    </source>
</evidence>
<evidence type="ECO:0000256" key="5">
    <source>
        <dbReference type="ARBA" id="ARBA00022989"/>
    </source>
</evidence>
<comment type="caution">
    <text evidence="10">The sequence shown here is derived from an EMBL/GenBank/DDBJ whole genome shotgun (WGS) entry which is preliminary data.</text>
</comment>
<reference evidence="10 11" key="1">
    <citation type="submission" date="2020-08" db="EMBL/GenBank/DDBJ databases">
        <title>Genomic Encyclopedia of Type Strains, Phase IV (KMG-V): Genome sequencing to study the core and pangenomes of soil and plant-associated prokaryotes.</title>
        <authorList>
            <person name="Whitman W."/>
        </authorList>
    </citation>
    <scope>NUCLEOTIDE SEQUENCE [LARGE SCALE GENOMIC DNA]</scope>
    <source>
        <strain evidence="10 11">ANJLi2</strain>
    </source>
</reference>
<evidence type="ECO:0000256" key="1">
    <source>
        <dbReference type="ARBA" id="ARBA00004651"/>
    </source>
</evidence>
<proteinExistence type="inferred from homology"/>